<feature type="signal peptide" evidence="2">
    <location>
        <begin position="1"/>
        <end position="23"/>
    </location>
</feature>
<evidence type="ECO:0000256" key="2">
    <source>
        <dbReference type="SAM" id="SignalP"/>
    </source>
</evidence>
<sequence length="75" mass="8507">MTHSAHVTFLSISLSFLINVTGTLRTLRHCLLPERLTSFPEFPAQLRSVVFYLFIGSDLIAEAEGAAFFFKFRLL</sequence>
<feature type="chain" id="PRO_5037332514" description="Secreted protein" evidence="2">
    <location>
        <begin position="24"/>
        <end position="75"/>
    </location>
</feature>
<organism evidence="3">
    <name type="scientific">Xenopus laevis</name>
    <name type="common">African clawed frog</name>
    <dbReference type="NCBI Taxonomy" id="8355"/>
    <lineage>
        <taxon>Eukaryota</taxon>
        <taxon>Metazoa</taxon>
        <taxon>Chordata</taxon>
        <taxon>Craniata</taxon>
        <taxon>Vertebrata</taxon>
        <taxon>Euteleostomi</taxon>
        <taxon>Amphibia</taxon>
        <taxon>Batrachia</taxon>
        <taxon>Anura</taxon>
        <taxon>Pipoidea</taxon>
        <taxon>Pipidae</taxon>
        <taxon>Xenopodinae</taxon>
        <taxon>Xenopus</taxon>
        <taxon>Xenopus</taxon>
    </lineage>
</organism>
<keyword evidence="1" id="KW-0812">Transmembrane</keyword>
<evidence type="ECO:0000313" key="3">
    <source>
        <dbReference type="EMBL" id="OCT55921.1"/>
    </source>
</evidence>
<accession>A0A974BQ22</accession>
<dbReference type="AlphaFoldDB" id="A0A974BQ22"/>
<evidence type="ECO:0008006" key="4">
    <source>
        <dbReference type="Google" id="ProtNLM"/>
    </source>
</evidence>
<evidence type="ECO:0000256" key="1">
    <source>
        <dbReference type="SAM" id="Phobius"/>
    </source>
</evidence>
<dbReference type="Proteomes" id="UP000694892">
    <property type="component" value="Unassembled WGS sequence"/>
</dbReference>
<keyword evidence="1" id="KW-0472">Membrane</keyword>
<keyword evidence="2" id="KW-0732">Signal</keyword>
<feature type="transmembrane region" description="Helical" evidence="1">
    <location>
        <begin position="50"/>
        <end position="70"/>
    </location>
</feature>
<protein>
    <recommendedName>
        <fullName evidence="4">Secreted protein</fullName>
    </recommendedName>
</protein>
<dbReference type="EMBL" id="KV468738">
    <property type="protein sequence ID" value="OCT55921.1"/>
    <property type="molecule type" value="Genomic_DNA"/>
</dbReference>
<reference evidence="3" key="1">
    <citation type="submission" date="2016-05" db="EMBL/GenBank/DDBJ databases">
        <title>WGS assembly of Xenopus laevis.</title>
        <authorList>
            <person name="Session A."/>
            <person name="Uno Y."/>
            <person name="Kwon T."/>
            <person name="Chapman J."/>
            <person name="Toyoda A."/>
            <person name="Takahashi S."/>
            <person name="Fukui A."/>
            <person name="Hikosaka A."/>
            <person name="Putnam N."/>
            <person name="Stites J."/>
            <person name="Van Heeringen S."/>
            <person name="Quigley I."/>
            <person name="Heinz S."/>
            <person name="Hellsten U."/>
            <person name="Lyons J."/>
            <person name="Suzuki A."/>
            <person name="Kondo M."/>
            <person name="Ogino H."/>
            <person name="Ochi H."/>
            <person name="Bogdanovic O."/>
            <person name="Lister R."/>
            <person name="Georgiou G."/>
            <person name="Paranjpe S."/>
            <person name="Van Kruijsbergen I."/>
            <person name="Mozaffari S."/>
            <person name="Shu S."/>
            <person name="Schmutz J."/>
            <person name="Jenkins J."/>
            <person name="Grimwood J."/>
            <person name="Carlson J."/>
            <person name="Mitros T."/>
            <person name="Simakov O."/>
            <person name="Heald R."/>
            <person name="Miller K."/>
            <person name="Haudenschild C."/>
            <person name="Kuroki Y."/>
            <person name="Tanaka T."/>
            <person name="Michiue T."/>
            <person name="Watanabe M."/>
            <person name="Kinoshita T."/>
            <person name="Ohta Y."/>
            <person name="Mawaribuchi S."/>
            <person name="Suzuki Y."/>
            <person name="Haramoto Y."/>
            <person name="Yamamoto T."/>
            <person name="Takagi C."/>
            <person name="Kitzman J."/>
            <person name="Shendure J."/>
            <person name="Nakayama T."/>
            <person name="Izutsu Y."/>
            <person name="Robert J."/>
            <person name="Dichmann D."/>
            <person name="Flajnik M."/>
            <person name="Houston D."/>
            <person name="Marcotte E."/>
            <person name="Wallingford J."/>
            <person name="Ito Y."/>
            <person name="Asashima M."/>
            <person name="Ueno N."/>
            <person name="Matsuda Y."/>
            <person name="Jan Veenstra G."/>
            <person name="Fujiyama A."/>
            <person name="Harland R."/>
            <person name="Taira M."/>
            <person name="Rokhsar D.S."/>
        </authorList>
    </citation>
    <scope>NUCLEOTIDE SEQUENCE</scope>
    <source>
        <strain evidence="3">J</strain>
        <tissue evidence="3">Blood</tissue>
    </source>
</reference>
<proteinExistence type="predicted"/>
<name>A0A974BQ22_XENLA</name>
<keyword evidence="1" id="KW-1133">Transmembrane helix</keyword>
<gene>
    <name evidence="3" type="ORF">XELAEV_18000419mg</name>
</gene>